<organism evidence="4 5">
    <name type="scientific">Lunasporangiospora selenospora</name>
    <dbReference type="NCBI Taxonomy" id="979761"/>
    <lineage>
        <taxon>Eukaryota</taxon>
        <taxon>Fungi</taxon>
        <taxon>Fungi incertae sedis</taxon>
        <taxon>Mucoromycota</taxon>
        <taxon>Mortierellomycotina</taxon>
        <taxon>Mortierellomycetes</taxon>
        <taxon>Mortierellales</taxon>
        <taxon>Mortierellaceae</taxon>
        <taxon>Lunasporangiospora</taxon>
    </lineage>
</organism>
<keyword evidence="1" id="KW-0677">Repeat</keyword>
<dbReference type="OrthoDB" id="185373at2759"/>
<dbReference type="InterPro" id="IPR002885">
    <property type="entry name" value="PPR_rpt"/>
</dbReference>
<feature type="compositionally biased region" description="Low complexity" evidence="3">
    <location>
        <begin position="61"/>
        <end position="98"/>
    </location>
</feature>
<dbReference type="Gene3D" id="1.25.40.10">
    <property type="entry name" value="Tetratricopeptide repeat domain"/>
    <property type="match status" value="2"/>
</dbReference>
<sequence>ITDQTPASTSSNPQEVTSTLPIAPLLPLVSKPPQDSSEQAEPVFKNDAVFLSANSRTGPHTSPSANSTSMPSSTRPHHGLLSSSSSSALTDTTSCASSIMTKGNPASLLSFSDTTSDAGDDSAAPANTNAPRNPFLAGSLLQQRAEAERQEVENMRLQMKKREQAGVLGARNNSDMALFSTTMTGGHGRGPSASGSTVSASSTATSPKFGGPGTLLDKHVLERAKSAGSGLLRPSNPNSPGSTLSRARSKSRGSTDSRSILSRPVSPHSPGSMYSLHSSPGTPQKPTGPLVQFEHDDVPIQPGLLLDRGMSVRKGSSDGSPNGHQSGPRSPGYPGSAGSRSPGSTIMPSVGQTQYQTHGPSQGQSPYANRSRMKPLIDIGNVNTKNDMFGPGLLSNAMSSTALKSSKSSARNGKPLLDLTAKEITLLRSTWMPLLNRVFFPAWKRKPPIRRHGLSPQLQTPASSLQISPPNLCRSRTQARANGSYARIKGSRKGCISFSGIPDHSAVSRAELARTLIPMSKRAYASSTTFTDLYNVFRYILETRTHRTRGRGNQLGNFDHINHQCSSSAPCRISASPSTRTHGRFQLFAGEANSMGSATVSASESKMMYSTRSISYGSPLPSRVQSFDPTSRRGLTAANRSIIPSRTFSLHQSGRTIDDITDTRLIGEPAPATPAKSHSITQSSSSTPVFIKNWLSTQLTGICDLYQDREYQKALTLINQVRTHENMDLIPNCDSHIYSAKVIRWRLQDLGLVEYCCRLAMACDSGAETHEVVELLQYMNATLDPIAEHDKQLRASLKTAFLQPLDPILDRALVQLNSLWLRYLPENEKGGTHDVDLPTNLSHVRLSLATSAAPFLRAIIDRQLFASATTSSTSAQTLSGAIEVQTHDPREMVLKVFLTLKDQHSTAQWIKIWNKVDPKDWANRWTQLDIKRDLTSEFIHSDRPDWIMDLFRLHHTTAGSSHRWLMDLLATIVRSQAELGANVEPKSGEIISLTRLLKLYDLDSATFQLKKDFYGESWKRRDHTHSWLEGLQDPEITAFVDRATIEGLLWREMGMAGILSGHMLPEDVLASVEPGIARTITKSTPFSTTKPRCGEISESGASSYEDTLTQYLYEKTVNVSDTSLLGSSPASRKEKAASLKAADMLRSAIQEMMTLSAPSTQDQLTQAVQSYGHLLNDVARRIALRIGHLGCISQVEEIRFRSLYPKEEGSSSQLPISLPFVAQPPSLDKEKRFAESSLKSLLARMCATSLIPEDSSKTRWIGQLSEWFKSTAGSSLQTRAMMEYVAQGDSMTPWSWAYTQALWTLVREQEMDLAIGLHSHTYKLGDTSPTPFKNSHIQGGTVDHSALVPTASDLGKFVHAILVSDDGTRRLEQAQWVVDQHLDKRMLAKSLSPKQKIRRVVDVQLTTELAGAWARRANFIAVRKIVQIMHSNSIQPNMIFYNTLLKAMLDLTPSPRPGRRTMAFGKQNGMRELGRELLIKEMLQNNTLATIPEGSGSSLHRKSYPLHDGYQLFRELAFPELAQGQLPQLAQNPDPLLLLKDLILKSIVRADERDPKDGGFKPDAFTYSILLSAFARRGGIESISEIYSKMSIAGVKPDKAICTILASAFAKKGDFKSLRRIISEARSQNIVPGNYLTNIVLNGLVETNAPLSAIRDTLNAVISLQNPDRKSRKSTEAGTPPVLAQGQEQESHPWALQPFRGQSLITSLSLSEDMVDVVTFTTLIKLYTNQNDLQSAHEVLLAMVQRGIAPNPVTFVQLLSVCIRVQDAQAGLSIVKLMRTYGARQGLDAKTWKGLLRTALHQESFTTFLNSRKHSLSRARQSSQVVESQLNDGTVKDQMVPTEDSSPVISVLKELADAVNELGVLQPRPSFDYGMTSLDEPEKSKQDGGMPVSRKYLLDVFSSSWIRAPKPKLTKEQQEITGKAKYPELKGKNGLLRRLLDHLLRDNEFSGKRVEHYEFSKTRASNSRKGQVKNPQVESMTEIMLSEEQENTEERCRQAVWLLRLFEDSGIELGTRWKADVVGQKIQRLTGWESSIIQEMIRGHQTKTTKQQHE</sequence>
<feature type="compositionally biased region" description="Polar residues" evidence="3">
    <location>
        <begin position="317"/>
        <end position="328"/>
    </location>
</feature>
<feature type="compositionally biased region" description="Low complexity" evidence="3">
    <location>
        <begin position="192"/>
        <end position="206"/>
    </location>
</feature>
<protein>
    <submittedName>
        <fullName evidence="4">Uncharacterized protein</fullName>
    </submittedName>
</protein>
<feature type="region of interest" description="Disordered" evidence="3">
    <location>
        <begin position="1"/>
        <end position="294"/>
    </location>
</feature>
<feature type="repeat" description="PPR" evidence="2">
    <location>
        <begin position="1716"/>
        <end position="1750"/>
    </location>
</feature>
<feature type="compositionally biased region" description="Polar residues" evidence="3">
    <location>
        <begin position="1"/>
        <end position="20"/>
    </location>
</feature>
<feature type="compositionally biased region" description="Basic and acidic residues" evidence="3">
    <location>
        <begin position="216"/>
        <end position="225"/>
    </location>
</feature>
<feature type="region of interest" description="Disordered" evidence="3">
    <location>
        <begin position="1665"/>
        <end position="1689"/>
    </location>
</feature>
<evidence type="ECO:0000256" key="1">
    <source>
        <dbReference type="ARBA" id="ARBA00022737"/>
    </source>
</evidence>
<feature type="compositionally biased region" description="Low complexity" evidence="3">
    <location>
        <begin position="110"/>
        <end position="144"/>
    </location>
</feature>
<dbReference type="PANTHER" id="PTHR47942:SF63">
    <property type="entry name" value="PENTATRICOPEPTIDE REPEAT-CONTAINING PROTEIN"/>
    <property type="match status" value="1"/>
</dbReference>
<name>A0A9P6G0W3_9FUNG</name>
<dbReference type="PROSITE" id="PS51375">
    <property type="entry name" value="PPR"/>
    <property type="match status" value="2"/>
</dbReference>
<feature type="non-terminal residue" evidence="4">
    <location>
        <position position="2054"/>
    </location>
</feature>
<feature type="repeat" description="PPR" evidence="2">
    <location>
        <begin position="1563"/>
        <end position="1597"/>
    </location>
</feature>
<feature type="compositionally biased region" description="Polar residues" evidence="3">
    <location>
        <begin position="275"/>
        <end position="285"/>
    </location>
</feature>
<dbReference type="Pfam" id="PF13812">
    <property type="entry name" value="PPR_3"/>
    <property type="match status" value="1"/>
</dbReference>
<feature type="region of interest" description="Disordered" evidence="3">
    <location>
        <begin position="310"/>
        <end position="369"/>
    </location>
</feature>
<dbReference type="EMBL" id="JAABOA010000327">
    <property type="protein sequence ID" value="KAF9584791.1"/>
    <property type="molecule type" value="Genomic_DNA"/>
</dbReference>
<feature type="compositionally biased region" description="Polar residues" evidence="3">
    <location>
        <begin position="171"/>
        <end position="184"/>
    </location>
</feature>
<keyword evidence="5" id="KW-1185">Reference proteome</keyword>
<evidence type="ECO:0000256" key="2">
    <source>
        <dbReference type="PROSITE-ProRule" id="PRU00708"/>
    </source>
</evidence>
<comment type="caution">
    <text evidence="4">The sequence shown here is derived from an EMBL/GenBank/DDBJ whole genome shotgun (WGS) entry which is preliminary data.</text>
</comment>
<dbReference type="Pfam" id="PF13041">
    <property type="entry name" value="PPR_2"/>
    <property type="match status" value="1"/>
</dbReference>
<proteinExistence type="predicted"/>
<evidence type="ECO:0000313" key="4">
    <source>
        <dbReference type="EMBL" id="KAF9584791.1"/>
    </source>
</evidence>
<feature type="compositionally biased region" description="Polar residues" evidence="3">
    <location>
        <begin position="338"/>
        <end position="368"/>
    </location>
</feature>
<dbReference type="PANTHER" id="PTHR47942">
    <property type="entry name" value="TETRATRICOPEPTIDE REPEAT (TPR)-LIKE SUPERFAMILY PROTEIN-RELATED"/>
    <property type="match status" value="1"/>
</dbReference>
<dbReference type="InterPro" id="IPR011990">
    <property type="entry name" value="TPR-like_helical_dom_sf"/>
</dbReference>
<dbReference type="InterPro" id="IPR051222">
    <property type="entry name" value="PPR/CCM1_RNA-binding"/>
</dbReference>
<feature type="compositionally biased region" description="Basic and acidic residues" evidence="3">
    <location>
        <begin position="145"/>
        <end position="164"/>
    </location>
</feature>
<reference evidence="4" key="1">
    <citation type="journal article" date="2020" name="Fungal Divers.">
        <title>Resolving the Mortierellaceae phylogeny through synthesis of multi-gene phylogenetics and phylogenomics.</title>
        <authorList>
            <person name="Vandepol N."/>
            <person name="Liber J."/>
            <person name="Desiro A."/>
            <person name="Na H."/>
            <person name="Kennedy M."/>
            <person name="Barry K."/>
            <person name="Grigoriev I.V."/>
            <person name="Miller A.N."/>
            <person name="O'Donnell K."/>
            <person name="Stajich J.E."/>
            <person name="Bonito G."/>
        </authorList>
    </citation>
    <scope>NUCLEOTIDE SEQUENCE</scope>
    <source>
        <strain evidence="4">KOD1015</strain>
    </source>
</reference>
<evidence type="ECO:0000256" key="3">
    <source>
        <dbReference type="SAM" id="MobiDB-lite"/>
    </source>
</evidence>
<dbReference type="NCBIfam" id="TIGR00756">
    <property type="entry name" value="PPR"/>
    <property type="match status" value="1"/>
</dbReference>
<evidence type="ECO:0000313" key="5">
    <source>
        <dbReference type="Proteomes" id="UP000780801"/>
    </source>
</evidence>
<feature type="compositionally biased region" description="Polar residues" evidence="3">
    <location>
        <begin position="235"/>
        <end position="260"/>
    </location>
</feature>
<gene>
    <name evidence="4" type="ORF">BGW38_005162</name>
</gene>
<dbReference type="Proteomes" id="UP000780801">
    <property type="component" value="Unassembled WGS sequence"/>
</dbReference>
<accession>A0A9P6G0W3</accession>